<sequence length="266" mass="30522">MYKFFLFLIAAGFFASCNNSNPTQLSQDSVSTDTAVYSLKSIIENDEDCDSTLSRDCRIVDITYPEFENQPALNDSVNSRIQKIYTTETSYESVSDMVQGFMADYRTFRSDPNFNNRIYSLISKTKVITNDKLLGLTIESYIYTGGAHGGTFHGFINWDTQGRKQISINDVLKPDMYDSLQVVAENIFRKNEGISPTDALKQYFFEDNKFVLNENYLFTKEGIKYLYNEYEIKPYSSGRTELLIPYDSIRNLLKPESAISHLFKAD</sequence>
<dbReference type="OrthoDB" id="594879at2"/>
<evidence type="ECO:0000259" key="2">
    <source>
        <dbReference type="Pfam" id="PF11738"/>
    </source>
</evidence>
<dbReference type="RefSeq" id="WP_106290691.1">
    <property type="nucleotide sequence ID" value="NZ_PVTH01000001.1"/>
</dbReference>
<keyword evidence="1" id="KW-0732">Signal</keyword>
<evidence type="ECO:0000259" key="3">
    <source>
        <dbReference type="Pfam" id="PF13739"/>
    </source>
</evidence>
<proteinExistence type="predicted"/>
<accession>A0A2T0UBN3</accession>
<keyword evidence="5" id="KW-1185">Reference proteome</keyword>
<comment type="caution">
    <text evidence="4">The sequence shown here is derived from an EMBL/GenBank/DDBJ whole genome shotgun (WGS) entry which is preliminary data.</text>
</comment>
<feature type="signal peptide" evidence="1">
    <location>
        <begin position="1"/>
        <end position="15"/>
    </location>
</feature>
<dbReference type="PROSITE" id="PS51257">
    <property type="entry name" value="PROKAR_LIPOPROTEIN"/>
    <property type="match status" value="1"/>
</dbReference>
<dbReference type="Proteomes" id="UP000238034">
    <property type="component" value="Unassembled WGS sequence"/>
</dbReference>
<evidence type="ECO:0000313" key="4">
    <source>
        <dbReference type="EMBL" id="PRY55350.1"/>
    </source>
</evidence>
<feature type="domain" description="DUF3298" evidence="2">
    <location>
        <begin position="169"/>
        <end position="247"/>
    </location>
</feature>
<evidence type="ECO:0000256" key="1">
    <source>
        <dbReference type="SAM" id="SignalP"/>
    </source>
</evidence>
<dbReference type="InterPro" id="IPR021729">
    <property type="entry name" value="DUF3298"/>
</dbReference>
<organism evidence="4 5">
    <name type="scientific">Arcticibacter pallidicorallinus</name>
    <dbReference type="NCBI Taxonomy" id="1259464"/>
    <lineage>
        <taxon>Bacteria</taxon>
        <taxon>Pseudomonadati</taxon>
        <taxon>Bacteroidota</taxon>
        <taxon>Sphingobacteriia</taxon>
        <taxon>Sphingobacteriales</taxon>
        <taxon>Sphingobacteriaceae</taxon>
        <taxon>Arcticibacter</taxon>
    </lineage>
</organism>
<dbReference type="Pfam" id="PF11738">
    <property type="entry name" value="DUF3298"/>
    <property type="match status" value="1"/>
</dbReference>
<feature type="chain" id="PRO_5015511481" evidence="1">
    <location>
        <begin position="16"/>
        <end position="266"/>
    </location>
</feature>
<dbReference type="EMBL" id="PVTH01000001">
    <property type="protein sequence ID" value="PRY55350.1"/>
    <property type="molecule type" value="Genomic_DNA"/>
</dbReference>
<gene>
    <name evidence="4" type="ORF">B0I27_101319</name>
</gene>
<feature type="domain" description="Deacetylase PdaC" evidence="3">
    <location>
        <begin position="56"/>
        <end position="150"/>
    </location>
</feature>
<evidence type="ECO:0000313" key="5">
    <source>
        <dbReference type="Proteomes" id="UP000238034"/>
    </source>
</evidence>
<dbReference type="InterPro" id="IPR025303">
    <property type="entry name" value="PdaC"/>
</dbReference>
<dbReference type="Gene3D" id="3.90.640.20">
    <property type="entry name" value="Heat-shock cognate protein, ATPase"/>
    <property type="match status" value="1"/>
</dbReference>
<dbReference type="Gene3D" id="3.30.565.40">
    <property type="entry name" value="Fervidobacterium nodosum Rt17-B1 like"/>
    <property type="match status" value="1"/>
</dbReference>
<dbReference type="Pfam" id="PF13739">
    <property type="entry name" value="PdaC"/>
    <property type="match status" value="1"/>
</dbReference>
<protein>
    <submittedName>
        <fullName evidence="4">Uncharacterized protein DUF3298</fullName>
    </submittedName>
</protein>
<reference evidence="4 5" key="1">
    <citation type="submission" date="2018-03" db="EMBL/GenBank/DDBJ databases">
        <title>Genomic Encyclopedia of Type Strains, Phase III (KMG-III): the genomes of soil and plant-associated and newly described type strains.</title>
        <authorList>
            <person name="Whitman W."/>
        </authorList>
    </citation>
    <scope>NUCLEOTIDE SEQUENCE [LARGE SCALE GENOMIC DNA]</scope>
    <source>
        <strain evidence="4 5">CGMCC 1.9313</strain>
    </source>
</reference>
<dbReference type="InterPro" id="IPR037126">
    <property type="entry name" value="PdaC/RsiV-like_sf"/>
</dbReference>
<name>A0A2T0UBN3_9SPHI</name>
<dbReference type="AlphaFoldDB" id="A0A2T0UBN3"/>